<dbReference type="EMBL" id="GG745332">
    <property type="protein sequence ID" value="KNE57937.1"/>
    <property type="molecule type" value="Genomic_DNA"/>
</dbReference>
<organism evidence="2 3">
    <name type="scientific">Allomyces macrogynus (strain ATCC 38327)</name>
    <name type="common">Allomyces javanicus var. macrogynus</name>
    <dbReference type="NCBI Taxonomy" id="578462"/>
    <lineage>
        <taxon>Eukaryota</taxon>
        <taxon>Fungi</taxon>
        <taxon>Fungi incertae sedis</taxon>
        <taxon>Blastocladiomycota</taxon>
        <taxon>Blastocladiomycetes</taxon>
        <taxon>Blastocladiales</taxon>
        <taxon>Blastocladiaceae</taxon>
        <taxon>Allomyces</taxon>
    </lineage>
</organism>
<feature type="region of interest" description="Disordered" evidence="1">
    <location>
        <begin position="237"/>
        <end position="267"/>
    </location>
</feature>
<name>A0A0L0S604_ALLM3</name>
<dbReference type="PANTHER" id="PTHR38697:SF1">
    <property type="entry name" value="NUCLEAR PORE COMPLEX PROTEIN SIMILAR TO S. CEREVISIAE NUP2 (EUROFUNG)"/>
    <property type="match status" value="1"/>
</dbReference>
<feature type="compositionally biased region" description="Basic and acidic residues" evidence="1">
    <location>
        <begin position="1"/>
        <end position="20"/>
    </location>
</feature>
<feature type="compositionally biased region" description="Acidic residues" evidence="1">
    <location>
        <begin position="353"/>
        <end position="371"/>
    </location>
</feature>
<dbReference type="PANTHER" id="PTHR38697">
    <property type="entry name" value="NUCLEAR PORE COMPLEX PROTEIN SIMILAR TO S. CEREVISIAE NUP2 (EUROFUNG)"/>
    <property type="match status" value="1"/>
</dbReference>
<dbReference type="VEuPathDB" id="FungiDB:AMAG_04772"/>
<feature type="compositionally biased region" description="Basic residues" evidence="1">
    <location>
        <begin position="47"/>
        <end position="56"/>
    </location>
</feature>
<protein>
    <recommendedName>
        <fullName evidence="4">RanBD1 domain-containing protein</fullName>
    </recommendedName>
</protein>
<keyword evidence="3" id="KW-1185">Reference proteome</keyword>
<feature type="region of interest" description="Disordered" evidence="1">
    <location>
        <begin position="172"/>
        <end position="206"/>
    </location>
</feature>
<feature type="compositionally biased region" description="Acidic residues" evidence="1">
    <location>
        <begin position="21"/>
        <end position="30"/>
    </location>
</feature>
<dbReference type="InterPro" id="IPR011993">
    <property type="entry name" value="PH-like_dom_sf"/>
</dbReference>
<feature type="region of interest" description="Disordered" evidence="1">
    <location>
        <begin position="1"/>
        <end position="65"/>
    </location>
</feature>
<dbReference type="Proteomes" id="UP000054350">
    <property type="component" value="Unassembled WGS sequence"/>
</dbReference>
<evidence type="ECO:0000256" key="1">
    <source>
        <dbReference type="SAM" id="MobiDB-lite"/>
    </source>
</evidence>
<gene>
    <name evidence="2" type="ORF">AMAG_04772</name>
</gene>
<sequence length="493" mass="50545">MAKRKNDREHEKRGDTPKDDDVPENTENEQEQGNASVPAPPSDGMPRKKLRPKARVFPKEGPGVPKFNAIGPFAQLNFGGQYQAAVSAPASAPAPAAASSGFMALLQNVVGPDAAAARPPPATGTNNDDYFRDLRGLNESFRKAISEVIEKDVGADLQKLFDQYTKHRKDIDAKKATNANRPAATTEAGFGAVAPPPPPSATQGGLAAPAFGSAAAPPTGFGVGFTIAVPSEAPAKSPAPPAFQFAAPKSPSKSPAKSPAAAAPAPAPTPAPFSFNLGGAGALASGASAAPSAFSFGASANNFAFGAAAAPAPAPAATTSSFKFGTPAATTSPFKFGAPAASTPATTAGNGDGEGEGDEGEPQDDNPDAAEESVPEFLANADANLADIFSVRVVLQEQLDKNEWKKVGVDTMRLVRYNDTGKVALLMRVGLGGAPPVINASPSALFATITRNPKILSLGVVQPDQSKKQYLVQAKEPADIRTLADKIAEYKSQ</sequence>
<dbReference type="InterPro" id="IPR053074">
    <property type="entry name" value="NPC_Nucleoporin"/>
</dbReference>
<evidence type="ECO:0008006" key="4">
    <source>
        <dbReference type="Google" id="ProtNLM"/>
    </source>
</evidence>
<feature type="region of interest" description="Disordered" evidence="1">
    <location>
        <begin position="333"/>
        <end position="371"/>
    </location>
</feature>
<reference evidence="3" key="2">
    <citation type="submission" date="2009-11" db="EMBL/GenBank/DDBJ databases">
        <title>The Genome Sequence of Allomyces macrogynus strain ATCC 38327.</title>
        <authorList>
            <consortium name="The Broad Institute Genome Sequencing Platform"/>
            <person name="Russ C."/>
            <person name="Cuomo C."/>
            <person name="Shea T."/>
            <person name="Young S.K."/>
            <person name="Zeng Q."/>
            <person name="Koehrsen M."/>
            <person name="Haas B."/>
            <person name="Borodovsky M."/>
            <person name="Guigo R."/>
            <person name="Alvarado L."/>
            <person name="Berlin A."/>
            <person name="Borenstein D."/>
            <person name="Chen Z."/>
            <person name="Engels R."/>
            <person name="Freedman E."/>
            <person name="Gellesch M."/>
            <person name="Goldberg J."/>
            <person name="Griggs A."/>
            <person name="Gujja S."/>
            <person name="Heiman D."/>
            <person name="Hepburn T."/>
            <person name="Howarth C."/>
            <person name="Jen D."/>
            <person name="Larson L."/>
            <person name="Lewis B."/>
            <person name="Mehta T."/>
            <person name="Park D."/>
            <person name="Pearson M."/>
            <person name="Roberts A."/>
            <person name="Saif S."/>
            <person name="Shenoy N."/>
            <person name="Sisk P."/>
            <person name="Stolte C."/>
            <person name="Sykes S."/>
            <person name="Walk T."/>
            <person name="White J."/>
            <person name="Yandava C."/>
            <person name="Burger G."/>
            <person name="Gray M.W."/>
            <person name="Holland P.W.H."/>
            <person name="King N."/>
            <person name="Lang F.B.F."/>
            <person name="Roger A.J."/>
            <person name="Ruiz-Trillo I."/>
            <person name="Lander E."/>
            <person name="Nusbaum C."/>
        </authorList>
    </citation>
    <scope>NUCLEOTIDE SEQUENCE [LARGE SCALE GENOMIC DNA]</scope>
    <source>
        <strain evidence="3">ATCC 38327</strain>
    </source>
</reference>
<dbReference type="AlphaFoldDB" id="A0A0L0S604"/>
<evidence type="ECO:0000313" key="2">
    <source>
        <dbReference type="EMBL" id="KNE57937.1"/>
    </source>
</evidence>
<evidence type="ECO:0000313" key="3">
    <source>
        <dbReference type="Proteomes" id="UP000054350"/>
    </source>
</evidence>
<proteinExistence type="predicted"/>
<dbReference type="OrthoDB" id="185618at2759"/>
<feature type="compositionally biased region" description="Low complexity" evidence="1">
    <location>
        <begin position="237"/>
        <end position="264"/>
    </location>
</feature>
<accession>A0A0L0S604</accession>
<reference evidence="2 3" key="1">
    <citation type="submission" date="2009-11" db="EMBL/GenBank/DDBJ databases">
        <title>Annotation of Allomyces macrogynus ATCC 38327.</title>
        <authorList>
            <consortium name="The Broad Institute Genome Sequencing Platform"/>
            <person name="Russ C."/>
            <person name="Cuomo C."/>
            <person name="Burger G."/>
            <person name="Gray M.W."/>
            <person name="Holland P.W.H."/>
            <person name="King N."/>
            <person name="Lang F.B.F."/>
            <person name="Roger A.J."/>
            <person name="Ruiz-Trillo I."/>
            <person name="Young S.K."/>
            <person name="Zeng Q."/>
            <person name="Gargeya S."/>
            <person name="Fitzgerald M."/>
            <person name="Haas B."/>
            <person name="Abouelleil A."/>
            <person name="Alvarado L."/>
            <person name="Arachchi H.M."/>
            <person name="Berlin A."/>
            <person name="Chapman S.B."/>
            <person name="Gearin G."/>
            <person name="Goldberg J."/>
            <person name="Griggs A."/>
            <person name="Gujja S."/>
            <person name="Hansen M."/>
            <person name="Heiman D."/>
            <person name="Howarth C."/>
            <person name="Larimer J."/>
            <person name="Lui A."/>
            <person name="MacDonald P.J.P."/>
            <person name="McCowen C."/>
            <person name="Montmayeur A."/>
            <person name="Murphy C."/>
            <person name="Neiman D."/>
            <person name="Pearson M."/>
            <person name="Priest M."/>
            <person name="Roberts A."/>
            <person name="Saif S."/>
            <person name="Shea T."/>
            <person name="Sisk P."/>
            <person name="Stolte C."/>
            <person name="Sykes S."/>
            <person name="Wortman J."/>
            <person name="Nusbaum C."/>
            <person name="Birren B."/>
        </authorList>
    </citation>
    <scope>NUCLEOTIDE SEQUENCE [LARGE SCALE GENOMIC DNA]</scope>
    <source>
        <strain evidence="2 3">ATCC 38327</strain>
    </source>
</reference>
<dbReference type="Gene3D" id="2.30.29.30">
    <property type="entry name" value="Pleckstrin-homology domain (PH domain)/Phosphotyrosine-binding domain (PTB)"/>
    <property type="match status" value="1"/>
</dbReference>
<feature type="compositionally biased region" description="Low complexity" evidence="1">
    <location>
        <begin position="338"/>
        <end position="349"/>
    </location>
</feature>